<evidence type="ECO:0000313" key="1">
    <source>
        <dbReference type="EMBL" id="EMN20788.1"/>
    </source>
</evidence>
<organism evidence="1 2">
    <name type="scientific">Leptospira santarosai serovar Arenal str. MAVJ 401</name>
    <dbReference type="NCBI Taxonomy" id="1049976"/>
    <lineage>
        <taxon>Bacteria</taxon>
        <taxon>Pseudomonadati</taxon>
        <taxon>Spirochaetota</taxon>
        <taxon>Spirochaetia</taxon>
        <taxon>Leptospirales</taxon>
        <taxon>Leptospiraceae</taxon>
        <taxon>Leptospira</taxon>
    </lineage>
</organism>
<dbReference type="RefSeq" id="WP_004465301.1">
    <property type="nucleotide sequence ID" value="NZ_AHMU02000065.1"/>
</dbReference>
<reference evidence="1 2" key="1">
    <citation type="submission" date="2013-01" db="EMBL/GenBank/DDBJ databases">
        <authorList>
            <person name="Harkins D.M."/>
            <person name="Durkin A.S."/>
            <person name="Brinkac L.M."/>
            <person name="Haft D.H."/>
            <person name="Selengut J.D."/>
            <person name="Sanka R."/>
            <person name="DePew J."/>
            <person name="Purushe J."/>
            <person name="Hartskeerl R.A."/>
            <person name="Ahmed A."/>
            <person name="van der Linden H."/>
            <person name="Goris M.G.A."/>
            <person name="Vinetz J.M."/>
            <person name="Sutton G.G."/>
            <person name="Nierman W.C."/>
            <person name="Fouts D.E."/>
        </authorList>
    </citation>
    <scope>NUCLEOTIDE SEQUENCE [LARGE SCALE GENOMIC DNA]</scope>
    <source>
        <strain evidence="1 2">MAVJ 401</strain>
    </source>
</reference>
<dbReference type="Proteomes" id="UP000012106">
    <property type="component" value="Unassembled WGS sequence"/>
</dbReference>
<dbReference type="AlphaFoldDB" id="M6JMC6"/>
<comment type="caution">
    <text evidence="1">The sequence shown here is derived from an EMBL/GenBank/DDBJ whole genome shotgun (WGS) entry which is preliminary data.</text>
</comment>
<evidence type="ECO:0000313" key="2">
    <source>
        <dbReference type="Proteomes" id="UP000012106"/>
    </source>
</evidence>
<sequence length="385" mass="44571">MENTEQFHDQTKVLLEEIQKSSKDLIQIFYDIEGLYSSRRQDFGEVTKRWKLYEPTHRMIEGALERAYRKAIQVNTKDAESLRTLRDFFLSPFEKLNPRYDLIAALGDPESAQIVFDAVEEEFNKEADDEIDSSCFNGLFELFSIPEYKERILNIVRTGFDRVIEAADDDLVNDTIFNHLGRLCVQLNDEYSAEEVFKAFVFGGDPERHYEMNTVAAKLALYLTALNYQGPTDAIKDYVDHYSKSYGDDEFVVTAKYAYWWFQKNTAEALVFLNDPQKKKSLGIVASLLADLNEKRALPVLQTRLKDLTNPVTMEVFKEAIHRLETQQDVPRNMDRMIWMFGFRTKSELSLGNKNDNVFVQRANEISKTDLGIVYEADDSTPNDL</sequence>
<gene>
    <name evidence="1" type="ORF">LEP1GSC063_3153</name>
</gene>
<name>M6JMC6_9LEPT</name>
<protein>
    <submittedName>
        <fullName evidence="1">Uncharacterized protein</fullName>
    </submittedName>
</protein>
<dbReference type="EMBL" id="AHMU02000065">
    <property type="protein sequence ID" value="EMN20788.1"/>
    <property type="molecule type" value="Genomic_DNA"/>
</dbReference>
<accession>M6JMC6</accession>
<proteinExistence type="predicted"/>